<keyword evidence="2" id="KW-0472">Membrane</keyword>
<organism evidence="3 4">
    <name type="scientific">Actinopolymorpha pittospori</name>
    <dbReference type="NCBI Taxonomy" id="648752"/>
    <lineage>
        <taxon>Bacteria</taxon>
        <taxon>Bacillati</taxon>
        <taxon>Actinomycetota</taxon>
        <taxon>Actinomycetes</taxon>
        <taxon>Propionibacteriales</taxon>
        <taxon>Actinopolymorphaceae</taxon>
        <taxon>Actinopolymorpha</taxon>
    </lineage>
</organism>
<keyword evidence="2" id="KW-1133">Transmembrane helix</keyword>
<dbReference type="EMBL" id="JADBEM010000001">
    <property type="protein sequence ID" value="MBE1608780.1"/>
    <property type="molecule type" value="Genomic_DNA"/>
</dbReference>
<dbReference type="Proteomes" id="UP000638648">
    <property type="component" value="Unassembled WGS sequence"/>
</dbReference>
<dbReference type="AlphaFoldDB" id="A0A927MXK5"/>
<evidence type="ECO:0000256" key="2">
    <source>
        <dbReference type="SAM" id="Phobius"/>
    </source>
</evidence>
<feature type="region of interest" description="Disordered" evidence="1">
    <location>
        <begin position="1"/>
        <end position="21"/>
    </location>
</feature>
<dbReference type="RefSeq" id="WP_192752491.1">
    <property type="nucleotide sequence ID" value="NZ_BAABJL010000172.1"/>
</dbReference>
<accession>A0A927MXK5</accession>
<evidence type="ECO:0000313" key="4">
    <source>
        <dbReference type="Proteomes" id="UP000638648"/>
    </source>
</evidence>
<proteinExistence type="predicted"/>
<keyword evidence="4" id="KW-1185">Reference proteome</keyword>
<feature type="compositionally biased region" description="Basic and acidic residues" evidence="1">
    <location>
        <begin position="1"/>
        <end position="11"/>
    </location>
</feature>
<name>A0A927MXK5_9ACTN</name>
<evidence type="ECO:0000313" key="3">
    <source>
        <dbReference type="EMBL" id="MBE1608780.1"/>
    </source>
</evidence>
<feature type="transmembrane region" description="Helical" evidence="2">
    <location>
        <begin position="30"/>
        <end position="48"/>
    </location>
</feature>
<reference evidence="3" key="1">
    <citation type="submission" date="2020-10" db="EMBL/GenBank/DDBJ databases">
        <title>Sequencing the genomes of 1000 actinobacteria strains.</title>
        <authorList>
            <person name="Klenk H.-P."/>
        </authorList>
    </citation>
    <scope>NUCLEOTIDE SEQUENCE</scope>
    <source>
        <strain evidence="3">DSM 45354</strain>
    </source>
</reference>
<sequence>MSRTTETETEHAQALPETAESHDVTARDQLWLILAAILPFAIATIWYVQR</sequence>
<evidence type="ECO:0000256" key="1">
    <source>
        <dbReference type="SAM" id="MobiDB-lite"/>
    </source>
</evidence>
<comment type="caution">
    <text evidence="3">The sequence shown here is derived from an EMBL/GenBank/DDBJ whole genome shotgun (WGS) entry which is preliminary data.</text>
</comment>
<keyword evidence="2" id="KW-0812">Transmembrane</keyword>
<protein>
    <submittedName>
        <fullName evidence="3">Uncharacterized protein</fullName>
    </submittedName>
</protein>
<gene>
    <name evidence="3" type="ORF">HEB94_005628</name>
</gene>